<proteinExistence type="predicted"/>
<dbReference type="AlphaFoldDB" id="A0A4U3MIM6"/>
<dbReference type="GO" id="GO:0004029">
    <property type="term" value="F:aldehyde dehydrogenase (NAD+) activity"/>
    <property type="evidence" value="ECO:0007669"/>
    <property type="project" value="TreeGrafter"/>
</dbReference>
<evidence type="ECO:0000259" key="1">
    <source>
        <dbReference type="Pfam" id="PF01370"/>
    </source>
</evidence>
<gene>
    <name evidence="2" type="ORF">FDA94_09785</name>
</gene>
<dbReference type="EMBL" id="SZQA01000007">
    <property type="protein sequence ID" value="TKK89225.1"/>
    <property type="molecule type" value="Genomic_DNA"/>
</dbReference>
<dbReference type="Pfam" id="PF01370">
    <property type="entry name" value="Epimerase"/>
    <property type="match status" value="1"/>
</dbReference>
<dbReference type="InterPro" id="IPR051783">
    <property type="entry name" value="NAD(P)-dependent_oxidoreduct"/>
</dbReference>
<dbReference type="InterPro" id="IPR001509">
    <property type="entry name" value="Epimerase_deHydtase"/>
</dbReference>
<feature type="domain" description="NAD-dependent epimerase/dehydratase" evidence="1">
    <location>
        <begin position="3"/>
        <end position="212"/>
    </location>
</feature>
<keyword evidence="3" id="KW-1185">Reference proteome</keyword>
<protein>
    <submittedName>
        <fullName evidence="2">SDR family oxidoreductase</fullName>
    </submittedName>
</protein>
<dbReference type="Gene3D" id="3.40.50.720">
    <property type="entry name" value="NAD(P)-binding Rossmann-like Domain"/>
    <property type="match status" value="1"/>
</dbReference>
<sequence length="295" mass="30222">MRVFVTGASGWIGSALVPELLAKGHDVVGLARSDASAEALGRAGAEVVRGTLDDLGLLREAAAASDGVVHLAFKHDVAFSGGFAEAAGADRAAVEALVGALGTTGRPFVLASGLLGLAPGRVGTERDLPGTSESPLHRRAQTARWVLEQPGVRASVLRLPPTVHGAGDNGFIAFYVAASRAAGHAGYVGEARWPAVHRSDAARLFVLALERAPAGSVLHAVQDEGVPFRDVAEAVGKGLDVPVASLSPEEAAVSYSWLAPMIAADSPASSALTREALSWEPTGPGLLEDLVHYLG</sequence>
<reference evidence="2 3" key="1">
    <citation type="submission" date="2019-04" db="EMBL/GenBank/DDBJ databases">
        <title>Herbidospora sp. NEAU-GS14.nov., a novel actinomycete isolated from soil.</title>
        <authorList>
            <person name="Han L."/>
        </authorList>
    </citation>
    <scope>NUCLEOTIDE SEQUENCE [LARGE SCALE GENOMIC DNA]</scope>
    <source>
        <strain evidence="2 3">NEAU-GS14</strain>
    </source>
</reference>
<dbReference type="GO" id="GO:0005737">
    <property type="term" value="C:cytoplasm"/>
    <property type="evidence" value="ECO:0007669"/>
    <property type="project" value="TreeGrafter"/>
</dbReference>
<dbReference type="InterPro" id="IPR036291">
    <property type="entry name" value="NAD(P)-bd_dom_sf"/>
</dbReference>
<dbReference type="PANTHER" id="PTHR48079">
    <property type="entry name" value="PROTEIN YEEZ"/>
    <property type="match status" value="1"/>
</dbReference>
<dbReference type="SUPFAM" id="SSF51735">
    <property type="entry name" value="NAD(P)-binding Rossmann-fold domains"/>
    <property type="match status" value="1"/>
</dbReference>
<evidence type="ECO:0000313" key="2">
    <source>
        <dbReference type="EMBL" id="TKK89225.1"/>
    </source>
</evidence>
<evidence type="ECO:0000313" key="3">
    <source>
        <dbReference type="Proteomes" id="UP000308705"/>
    </source>
</evidence>
<comment type="caution">
    <text evidence="2">The sequence shown here is derived from an EMBL/GenBank/DDBJ whole genome shotgun (WGS) entry which is preliminary data.</text>
</comment>
<name>A0A4U3MIM6_9ACTN</name>
<accession>A0A4U3MIM6</accession>
<dbReference type="PANTHER" id="PTHR48079:SF6">
    <property type="entry name" value="NAD(P)-BINDING DOMAIN-CONTAINING PROTEIN-RELATED"/>
    <property type="match status" value="1"/>
</dbReference>
<dbReference type="CDD" id="cd05262">
    <property type="entry name" value="SDR_a7"/>
    <property type="match status" value="1"/>
</dbReference>
<organism evidence="2 3">
    <name type="scientific">Herbidospora galbida</name>
    <dbReference type="NCBI Taxonomy" id="2575442"/>
    <lineage>
        <taxon>Bacteria</taxon>
        <taxon>Bacillati</taxon>
        <taxon>Actinomycetota</taxon>
        <taxon>Actinomycetes</taxon>
        <taxon>Streptosporangiales</taxon>
        <taxon>Streptosporangiaceae</taxon>
        <taxon>Herbidospora</taxon>
    </lineage>
</organism>
<dbReference type="Proteomes" id="UP000308705">
    <property type="component" value="Unassembled WGS sequence"/>
</dbReference>
<dbReference type="RefSeq" id="WP_137246732.1">
    <property type="nucleotide sequence ID" value="NZ_SZQA01000007.1"/>
</dbReference>
<dbReference type="OrthoDB" id="9787292at2"/>